<dbReference type="EMBL" id="LK028586">
    <property type="protein sequence ID" value="CDS22232.1"/>
    <property type="molecule type" value="Genomic_DNA"/>
</dbReference>
<dbReference type="Proteomes" id="UP000492820">
    <property type="component" value="Unassembled WGS sequence"/>
</dbReference>
<gene>
    <name evidence="1" type="ORF">EgrG_000344900</name>
</gene>
<reference evidence="1" key="2">
    <citation type="submission" date="2014-06" db="EMBL/GenBank/DDBJ databases">
        <authorList>
            <person name="Aslett M."/>
        </authorList>
    </citation>
    <scope>NUCLEOTIDE SEQUENCE</scope>
</reference>
<proteinExistence type="predicted"/>
<evidence type="ECO:0000313" key="3">
    <source>
        <dbReference type="WBParaSite" id="EgrG_000344900"/>
    </source>
</evidence>
<accession>A0A068WX63</accession>
<sequence length="147" mass="16868">MSVPQTRWLSRVCGELLRVVFSTNPHSLSDVMWVERKRRLLLSICAETNSLASWLVQCGSSFDWAKCDATTTLSLREQYNPTQAHVEVHHLEVSVAEVVKVNKMLNAHHTHTHTHTRITVETLTYLRWPSNMTPTHKRGSHLIFTVV</sequence>
<name>A0A068WX63_ECHGR</name>
<evidence type="ECO:0000313" key="1">
    <source>
        <dbReference type="EMBL" id="CDS22232.1"/>
    </source>
</evidence>
<reference evidence="1 2" key="1">
    <citation type="journal article" date="2013" name="Nature">
        <title>The genomes of four tapeworm species reveal adaptations to parasitism.</title>
        <authorList>
            <person name="Tsai I.J."/>
            <person name="Zarowiecki M."/>
            <person name="Holroyd N."/>
            <person name="Garciarrubio A."/>
            <person name="Sanchez-Flores A."/>
            <person name="Brooks K.L."/>
            <person name="Tracey A."/>
            <person name="Bobes R.J."/>
            <person name="Fragoso G."/>
            <person name="Sciutto E."/>
            <person name="Aslett M."/>
            <person name="Beasley H."/>
            <person name="Bennett H.M."/>
            <person name="Cai J."/>
            <person name="Camicia F."/>
            <person name="Clark R."/>
            <person name="Cucher M."/>
            <person name="De Silva N."/>
            <person name="Day T.A."/>
            <person name="Deplazes P."/>
            <person name="Estrada K."/>
            <person name="Fernandez C."/>
            <person name="Holland P.W."/>
            <person name="Hou J."/>
            <person name="Hu S."/>
            <person name="Huckvale T."/>
            <person name="Hung S.S."/>
            <person name="Kamenetzky L."/>
            <person name="Keane J.A."/>
            <person name="Kiss F."/>
            <person name="Koziol U."/>
            <person name="Lambert O."/>
            <person name="Liu K."/>
            <person name="Luo X."/>
            <person name="Luo Y."/>
            <person name="Macchiaroli N."/>
            <person name="Nichol S."/>
            <person name="Paps J."/>
            <person name="Parkinson J."/>
            <person name="Pouchkina-Stantcheva N."/>
            <person name="Riddiford N."/>
            <person name="Rosenzvit M."/>
            <person name="Salinas G."/>
            <person name="Wasmuth J.D."/>
            <person name="Zamanian M."/>
            <person name="Zheng Y."/>
            <person name="Cai X."/>
            <person name="Soberon X."/>
            <person name="Olson P.D."/>
            <person name="Laclette J.P."/>
            <person name="Brehm K."/>
            <person name="Berriman M."/>
            <person name="Garciarrubio A."/>
            <person name="Bobes R.J."/>
            <person name="Fragoso G."/>
            <person name="Sanchez-Flores A."/>
            <person name="Estrada K."/>
            <person name="Cevallos M.A."/>
            <person name="Morett E."/>
            <person name="Gonzalez V."/>
            <person name="Portillo T."/>
            <person name="Ochoa-Leyva A."/>
            <person name="Jose M.V."/>
            <person name="Sciutto E."/>
            <person name="Landa A."/>
            <person name="Jimenez L."/>
            <person name="Valdes V."/>
            <person name="Carrero J.C."/>
            <person name="Larralde C."/>
            <person name="Morales-Montor J."/>
            <person name="Limon-Lason J."/>
            <person name="Soberon X."/>
            <person name="Laclette J.P."/>
        </authorList>
    </citation>
    <scope>NUCLEOTIDE SEQUENCE [LARGE SCALE GENOMIC DNA]</scope>
</reference>
<protein>
    <submittedName>
        <fullName evidence="3">Integrase_H2C2 domain-containing protein</fullName>
    </submittedName>
</protein>
<evidence type="ECO:0000313" key="2">
    <source>
        <dbReference type="Proteomes" id="UP000492820"/>
    </source>
</evidence>
<organism evidence="1">
    <name type="scientific">Echinococcus granulosus</name>
    <name type="common">Hydatid tapeworm</name>
    <dbReference type="NCBI Taxonomy" id="6210"/>
    <lineage>
        <taxon>Eukaryota</taxon>
        <taxon>Metazoa</taxon>
        <taxon>Spiralia</taxon>
        <taxon>Lophotrochozoa</taxon>
        <taxon>Platyhelminthes</taxon>
        <taxon>Cestoda</taxon>
        <taxon>Eucestoda</taxon>
        <taxon>Cyclophyllidea</taxon>
        <taxon>Taeniidae</taxon>
        <taxon>Echinococcus</taxon>
        <taxon>Echinococcus granulosus group</taxon>
    </lineage>
</organism>
<reference evidence="3" key="3">
    <citation type="submission" date="2020-10" db="UniProtKB">
        <authorList>
            <consortium name="WormBaseParasite"/>
        </authorList>
    </citation>
    <scope>IDENTIFICATION</scope>
</reference>
<dbReference type="WBParaSite" id="EgrG_000344900">
    <property type="protein sequence ID" value="EgrG_000344900"/>
    <property type="gene ID" value="EgrG_000344900"/>
</dbReference>
<dbReference type="AlphaFoldDB" id="A0A068WX63"/>